<accession>A0A7I7JLG7</accession>
<keyword evidence="4" id="KW-1185">Reference proteome</keyword>
<evidence type="ECO:0000313" key="4">
    <source>
        <dbReference type="Proteomes" id="UP000466997"/>
    </source>
</evidence>
<protein>
    <recommendedName>
        <fullName evidence="5">EcsC family protein</fullName>
    </recommendedName>
</protein>
<dbReference type="EMBL" id="AP022562">
    <property type="protein sequence ID" value="BBX12179.1"/>
    <property type="molecule type" value="Genomic_DNA"/>
</dbReference>
<feature type="region of interest" description="Disordered" evidence="1">
    <location>
        <begin position="33"/>
        <end position="55"/>
    </location>
</feature>
<dbReference type="InterPro" id="IPR024787">
    <property type="entry name" value="EcsC"/>
</dbReference>
<keyword evidence="2" id="KW-1133">Transmembrane helix</keyword>
<keyword evidence="2" id="KW-0472">Membrane</keyword>
<feature type="transmembrane region" description="Helical" evidence="2">
    <location>
        <begin position="113"/>
        <end position="133"/>
    </location>
</feature>
<reference evidence="3 4" key="1">
    <citation type="journal article" date="2019" name="Emerg. Microbes Infect.">
        <title>Comprehensive subspecies identification of 175 nontuberculous mycobacteria species based on 7547 genomic profiles.</title>
        <authorList>
            <person name="Matsumoto Y."/>
            <person name="Kinjo T."/>
            <person name="Motooka D."/>
            <person name="Nabeya D."/>
            <person name="Jung N."/>
            <person name="Uechi K."/>
            <person name="Horii T."/>
            <person name="Iida T."/>
            <person name="Fujita J."/>
            <person name="Nakamura S."/>
        </authorList>
    </citation>
    <scope>NUCLEOTIDE SEQUENCE [LARGE SCALE GENOMIC DNA]</scope>
    <source>
        <strain evidence="3 4">JCM 6391</strain>
    </source>
</reference>
<organism evidence="3 4">
    <name type="scientific">Mycobacterium novum</name>
    <dbReference type="NCBI Taxonomy" id="2492438"/>
    <lineage>
        <taxon>Bacteria</taxon>
        <taxon>Bacillati</taxon>
        <taxon>Actinomycetota</taxon>
        <taxon>Actinomycetes</taxon>
        <taxon>Mycobacteriales</taxon>
        <taxon>Mycobacteriaceae</taxon>
        <taxon>Mycobacterium</taxon>
    </lineage>
</organism>
<dbReference type="Pfam" id="PF12787">
    <property type="entry name" value="EcsC"/>
    <property type="match status" value="1"/>
</dbReference>
<dbReference type="Proteomes" id="UP000466997">
    <property type="component" value="Chromosome"/>
</dbReference>
<keyword evidence="2" id="KW-0812">Transmembrane</keyword>
<proteinExistence type="predicted"/>
<evidence type="ECO:0000256" key="1">
    <source>
        <dbReference type="SAM" id="MobiDB-lite"/>
    </source>
</evidence>
<sequence length="267" mass="27574">MTASSVTPGDGCGAVFSMTETAFDQAVRKIMDPGAHVPTGSDGSEDGGDQGATPLFPDADSSRALKFANKILAIGVDGLGPYKSATQIAEEALTTHGDTEAAIKRLIAIHRRWVGSSGFATGMGGLATLPVAVTTDVTVFYMLCARMSAAIAILRGYDVQSEEVRSAVLISLLGANASAVVGRVGVEVGKKTTLAGLRRLPGRVLININKKVGYRLLTKFGTRGSINLIKGIPLVGGGVGAGVNVVAINQIARYSKTTFIPVDRLGS</sequence>
<name>A0A7I7JLG7_9MYCO</name>
<dbReference type="AlphaFoldDB" id="A0A7I7JLG7"/>
<evidence type="ECO:0000313" key="3">
    <source>
        <dbReference type="EMBL" id="BBX12179.1"/>
    </source>
</evidence>
<gene>
    <name evidence="3" type="ORF">MNVM_12600</name>
</gene>
<evidence type="ECO:0008006" key="5">
    <source>
        <dbReference type="Google" id="ProtNLM"/>
    </source>
</evidence>
<evidence type="ECO:0000256" key="2">
    <source>
        <dbReference type="SAM" id="Phobius"/>
    </source>
</evidence>
<dbReference type="KEGG" id="mnm:MNVM_12600"/>